<dbReference type="EMBL" id="CP042243">
    <property type="protein sequence ID" value="QEK13536.1"/>
    <property type="molecule type" value="Genomic_DNA"/>
</dbReference>
<dbReference type="Gene3D" id="3.90.1200.10">
    <property type="match status" value="1"/>
</dbReference>
<dbReference type="Proteomes" id="UP000324646">
    <property type="component" value="Chromosome"/>
</dbReference>
<name>A0A5C0SIK4_CRATE</name>
<dbReference type="InterPro" id="IPR011009">
    <property type="entry name" value="Kinase-like_dom_sf"/>
</dbReference>
<organism evidence="2 3">
    <name type="scientific">Crassaminicella thermophila</name>
    <dbReference type="NCBI Taxonomy" id="2599308"/>
    <lineage>
        <taxon>Bacteria</taxon>
        <taxon>Bacillati</taxon>
        <taxon>Bacillota</taxon>
        <taxon>Clostridia</taxon>
        <taxon>Eubacteriales</taxon>
        <taxon>Clostridiaceae</taxon>
        <taxon>Crassaminicella</taxon>
    </lineage>
</organism>
<reference evidence="2 3" key="1">
    <citation type="submission" date="2019-07" db="EMBL/GenBank/DDBJ databases">
        <title>Complete genome of Crassaminicella thermophila SY095.</title>
        <authorList>
            <person name="Li X."/>
        </authorList>
    </citation>
    <scope>NUCLEOTIDE SEQUENCE [LARGE SCALE GENOMIC DNA]</scope>
    <source>
        <strain evidence="2 3">SY095</strain>
    </source>
</reference>
<dbReference type="GO" id="GO:0042601">
    <property type="term" value="C:endospore-forming forespore"/>
    <property type="evidence" value="ECO:0007669"/>
    <property type="project" value="TreeGrafter"/>
</dbReference>
<dbReference type="KEGG" id="crs:FQB35_00230"/>
<dbReference type="Pfam" id="PF01636">
    <property type="entry name" value="APH"/>
    <property type="match status" value="1"/>
</dbReference>
<dbReference type="PANTHER" id="PTHR39179">
    <property type="entry name" value="SPORE COAT PROTEIN I"/>
    <property type="match status" value="1"/>
</dbReference>
<keyword evidence="2" id="KW-0167">Capsid protein</keyword>
<evidence type="ECO:0000313" key="3">
    <source>
        <dbReference type="Proteomes" id="UP000324646"/>
    </source>
</evidence>
<accession>A0A5C0SIK4</accession>
<dbReference type="NCBIfam" id="TIGR02906">
    <property type="entry name" value="spore_CotS"/>
    <property type="match status" value="1"/>
</dbReference>
<dbReference type="InterPro" id="IPR014255">
    <property type="entry name" value="Spore_coat_CotS"/>
</dbReference>
<dbReference type="InterPro" id="IPR002575">
    <property type="entry name" value="Aminoglycoside_PTrfase"/>
</dbReference>
<feature type="domain" description="Aminoglycoside phosphotransferase" evidence="1">
    <location>
        <begin position="40"/>
        <end position="249"/>
    </location>
</feature>
<dbReference type="SUPFAM" id="SSF56112">
    <property type="entry name" value="Protein kinase-like (PK-like)"/>
    <property type="match status" value="1"/>
</dbReference>
<keyword evidence="3" id="KW-1185">Reference proteome</keyword>
<gene>
    <name evidence="2" type="ORF">FQB35_00230</name>
</gene>
<evidence type="ECO:0000313" key="2">
    <source>
        <dbReference type="EMBL" id="QEK13536.1"/>
    </source>
</evidence>
<dbReference type="InterPro" id="IPR047175">
    <property type="entry name" value="CotS-like"/>
</dbReference>
<dbReference type="Gene3D" id="3.30.200.20">
    <property type="entry name" value="Phosphorylase Kinase, domain 1"/>
    <property type="match status" value="1"/>
</dbReference>
<dbReference type="AlphaFoldDB" id="A0A5C0SIK4"/>
<protein>
    <submittedName>
        <fullName evidence="2">CotS family spore coat protein</fullName>
    </submittedName>
</protein>
<proteinExistence type="predicted"/>
<sequence>MKEIKTVLKEYDITVLNIKTESYKGKKGVWWIKTQKDYKILKKQAYSDKTLEFIIAAMEHLVKNGIYIPKIIKTKKGDSYVLLNETPYLLSEAINGKTLNYNSSENIKKIVTELANFHRASVGFVPPKGCKVRTHLGRWIEKYEKEVEKLKNYYDIECKKEIHSAFGEEILKEFPYFYKRMKKAIDGFNKSEYHKWVEEVKKEGCLCHQDFTAGNLIFTDKNEIYVLDLDSITIDIPLRDIRKILNKIMKRKKKWDLTLVRDILKWYHMKNPLKEYQWQVLKPTLTYPHLFSGIMGKYYEKREKTWTEEKYLRRLKEMIQIDKSLDKVIENFNKILPL</sequence>
<dbReference type="OrthoDB" id="9771902at2"/>
<keyword evidence="2" id="KW-0946">Virion</keyword>
<dbReference type="PANTHER" id="PTHR39179:SF1">
    <property type="entry name" value="SPORE COAT PROTEIN I"/>
    <property type="match status" value="1"/>
</dbReference>
<evidence type="ECO:0000259" key="1">
    <source>
        <dbReference type="Pfam" id="PF01636"/>
    </source>
</evidence>